<keyword evidence="3" id="KW-0175">Coiled coil</keyword>
<dbReference type="SUPFAM" id="SSF101967">
    <property type="entry name" value="Adhesin YadA, collagen-binding domain"/>
    <property type="match status" value="2"/>
</dbReference>
<feature type="coiled-coil region" evidence="3">
    <location>
        <begin position="458"/>
        <end position="485"/>
    </location>
</feature>
<organism evidence="6 7">
    <name type="scientific">Roseitalea porphyridii</name>
    <dbReference type="NCBI Taxonomy" id="1852022"/>
    <lineage>
        <taxon>Bacteria</taxon>
        <taxon>Pseudomonadati</taxon>
        <taxon>Pseudomonadota</taxon>
        <taxon>Alphaproteobacteria</taxon>
        <taxon>Hyphomicrobiales</taxon>
        <taxon>Ahrensiaceae</taxon>
        <taxon>Roseitalea</taxon>
    </lineage>
</organism>
<dbReference type="EMBL" id="CP036532">
    <property type="protein sequence ID" value="QBK29133.1"/>
    <property type="molecule type" value="Genomic_DNA"/>
</dbReference>
<evidence type="ECO:0000313" key="6">
    <source>
        <dbReference type="EMBL" id="QBK29133.1"/>
    </source>
</evidence>
<dbReference type="InterPro" id="IPR045584">
    <property type="entry name" value="Pilin-like"/>
</dbReference>
<evidence type="ECO:0000259" key="5">
    <source>
        <dbReference type="Pfam" id="PF05662"/>
    </source>
</evidence>
<keyword evidence="2" id="KW-0653">Protein transport</keyword>
<evidence type="ECO:0000256" key="2">
    <source>
        <dbReference type="ARBA" id="ARBA00022927"/>
    </source>
</evidence>
<dbReference type="Gene3D" id="2.150.10.10">
    <property type="entry name" value="Serralysin-like metalloprotease, C-terminal"/>
    <property type="match status" value="2"/>
</dbReference>
<proteinExistence type="predicted"/>
<feature type="signal peptide" evidence="4">
    <location>
        <begin position="1"/>
        <end position="18"/>
    </location>
</feature>
<dbReference type="InterPro" id="IPR011049">
    <property type="entry name" value="Serralysin-like_metalloprot_C"/>
</dbReference>
<dbReference type="GO" id="GO:0019867">
    <property type="term" value="C:outer membrane"/>
    <property type="evidence" value="ECO:0007669"/>
    <property type="project" value="InterPro"/>
</dbReference>
<dbReference type="Gene3D" id="3.30.1300.30">
    <property type="entry name" value="GSPII I/J protein-like"/>
    <property type="match status" value="1"/>
</dbReference>
<gene>
    <name evidence="6" type="ORF">E0E05_00125</name>
</gene>
<sequence>MRKSRVLLSTLACSAALAGAFQPAPTRAQSLVDVCSGLSVDLPVLDPIENVTSGLLTGLLDPLLNLIIGDINDEIQVPLSGQNLGLTILDTDGNPVALGSGCELRTEGVNVDNGQGITLGGGQMDGLGGTGNPTASAGEADAIAIGNGASTAAGATGAVALGLRGTVGAIDGVAIGRDGSVTVQGGVALGADAIADRAGLAGSNELFSGTSVASTAGAVSVGAAGLERQITNVAGGTADTDAVNVRQLRSVGDGLAGALGGGAGFDGGTGLFTGPSYVIRGSTYGDVGTALAAVDSALASVDADFGLLAANNTSGLPAATATGDDAMAAGWGANAAGAQATATGAGAQATGARSAAYGNAAAATGDGSTAVGQGATASHAGSAAIGAGAQTARANQMALGTQTSTYTMAGLTSDASRAAQTGPTQVVTADANGNLAAVPLQSLLSGLDSGVGDLVGDVEALGGRVAALENRLDAAQTEARRGIAAAMAMASAPMPSAPGRTTWAANVGMFKSEWATGFAVAHRLDTHTPAGVSAAVSLNADGVPAARAGLFGEF</sequence>
<keyword evidence="7" id="KW-1185">Reference proteome</keyword>
<dbReference type="AlphaFoldDB" id="A0A4P6UX88"/>
<evidence type="ECO:0000256" key="4">
    <source>
        <dbReference type="SAM" id="SignalP"/>
    </source>
</evidence>
<keyword evidence="1" id="KW-0813">Transport</keyword>
<protein>
    <recommendedName>
        <fullName evidence="5">Trimeric autotransporter adhesin YadA-like stalk domain-containing protein</fullName>
    </recommendedName>
</protein>
<reference evidence="6 7" key="1">
    <citation type="journal article" date="2017" name="Int. J. Syst. Evol. Microbiol.">
        <title>Roseitalea porphyridii gen. nov., sp. nov., isolated from a red alga, and reclassification of Hoeflea suaedae Chung et al. 2013 as Pseudohoeflea suaedae gen. nov., comb. nov.</title>
        <authorList>
            <person name="Hyeon J.W."/>
            <person name="Jeong S.E."/>
            <person name="Baek K."/>
            <person name="Jeon C.O."/>
        </authorList>
    </citation>
    <scope>NUCLEOTIDE SEQUENCE [LARGE SCALE GENOMIC DNA]</scope>
    <source>
        <strain evidence="6 7">MA7-20</strain>
    </source>
</reference>
<keyword evidence="4" id="KW-0732">Signal</keyword>
<evidence type="ECO:0000313" key="7">
    <source>
        <dbReference type="Proteomes" id="UP000293719"/>
    </source>
</evidence>
<dbReference type="GO" id="GO:0015031">
    <property type="term" value="P:protein transport"/>
    <property type="evidence" value="ECO:0007669"/>
    <property type="project" value="UniProtKB-KW"/>
</dbReference>
<dbReference type="Proteomes" id="UP000293719">
    <property type="component" value="Chromosome"/>
</dbReference>
<accession>A0A4P6UX88</accession>
<feature type="domain" description="Trimeric autotransporter adhesin YadA-like stalk" evidence="5">
    <location>
        <begin position="229"/>
        <end position="264"/>
    </location>
</feature>
<dbReference type="InterPro" id="IPR008635">
    <property type="entry name" value="Coiled_stalk_dom"/>
</dbReference>
<dbReference type="KEGG" id="rpod:E0E05_00125"/>
<dbReference type="Pfam" id="PF05662">
    <property type="entry name" value="YadA_stalk"/>
    <property type="match status" value="1"/>
</dbReference>
<dbReference type="GeneID" id="90765684"/>
<name>A0A4P6UX88_9HYPH</name>
<dbReference type="RefSeq" id="WP_131614838.1">
    <property type="nucleotide sequence ID" value="NZ_CP036532.1"/>
</dbReference>
<feature type="chain" id="PRO_5020244667" description="Trimeric autotransporter adhesin YadA-like stalk domain-containing protein" evidence="4">
    <location>
        <begin position="19"/>
        <end position="554"/>
    </location>
</feature>
<dbReference type="OrthoDB" id="1631723at2"/>
<evidence type="ECO:0000256" key="3">
    <source>
        <dbReference type="SAM" id="Coils"/>
    </source>
</evidence>
<dbReference type="SUPFAM" id="SSF54523">
    <property type="entry name" value="Pili subunits"/>
    <property type="match status" value="1"/>
</dbReference>
<evidence type="ECO:0000256" key="1">
    <source>
        <dbReference type="ARBA" id="ARBA00022448"/>
    </source>
</evidence>